<dbReference type="PRINTS" id="PR00081">
    <property type="entry name" value="GDHRDH"/>
</dbReference>
<dbReference type="RefSeq" id="XP_029222628.1">
    <property type="nucleotide sequence ID" value="XM_029359715.1"/>
</dbReference>
<proteinExistence type="predicted"/>
<dbReference type="KEGG" id="bbes:BESB_009610"/>
<dbReference type="STRING" id="94643.A0A2A9MKY1"/>
<dbReference type="AlphaFoldDB" id="A0A2A9MKY1"/>
<reference evidence="5 6" key="1">
    <citation type="submission" date="2017-09" db="EMBL/GenBank/DDBJ databases">
        <title>Genome sequencing of Besnoitia besnoiti strain Bb-Ger1.</title>
        <authorList>
            <person name="Schares G."/>
            <person name="Venepally P."/>
            <person name="Lorenzi H.A."/>
        </authorList>
    </citation>
    <scope>NUCLEOTIDE SEQUENCE [LARGE SCALE GENOMIC DNA]</scope>
    <source>
        <strain evidence="5 6">Bb-Ger1</strain>
    </source>
</reference>
<dbReference type="GO" id="GO:0006729">
    <property type="term" value="P:tetrahydrobiopterin biosynthetic process"/>
    <property type="evidence" value="ECO:0007669"/>
    <property type="project" value="TreeGrafter"/>
</dbReference>
<dbReference type="SUPFAM" id="SSF51735">
    <property type="entry name" value="NAD(P)-binding Rossmann-fold domains"/>
    <property type="match status" value="1"/>
</dbReference>
<keyword evidence="2" id="KW-0963">Cytoplasm</keyword>
<dbReference type="InterPro" id="IPR036291">
    <property type="entry name" value="NAD(P)-bd_dom_sf"/>
</dbReference>
<evidence type="ECO:0000256" key="3">
    <source>
        <dbReference type="ARBA" id="ARBA00022857"/>
    </source>
</evidence>
<dbReference type="GO" id="GO:0004757">
    <property type="term" value="F:sepiapterin reductase (NADP+) activity"/>
    <property type="evidence" value="ECO:0007669"/>
    <property type="project" value="TreeGrafter"/>
</dbReference>
<evidence type="ECO:0000313" key="5">
    <source>
        <dbReference type="EMBL" id="PFH38619.1"/>
    </source>
</evidence>
<dbReference type="Pfam" id="PF00106">
    <property type="entry name" value="adh_short"/>
    <property type="match status" value="1"/>
</dbReference>
<gene>
    <name evidence="5" type="ORF">BESB_009610</name>
</gene>
<organism evidence="5 6">
    <name type="scientific">Besnoitia besnoiti</name>
    <name type="common">Apicomplexan protozoan</name>
    <dbReference type="NCBI Taxonomy" id="94643"/>
    <lineage>
        <taxon>Eukaryota</taxon>
        <taxon>Sar</taxon>
        <taxon>Alveolata</taxon>
        <taxon>Apicomplexa</taxon>
        <taxon>Conoidasida</taxon>
        <taxon>Coccidia</taxon>
        <taxon>Eucoccidiorida</taxon>
        <taxon>Eimeriorina</taxon>
        <taxon>Sarcocystidae</taxon>
        <taxon>Besnoitia</taxon>
    </lineage>
</organism>
<name>A0A2A9MKY1_BESBE</name>
<protein>
    <submittedName>
        <fullName evidence="5">Oxidoreductase, short chain dehydrogenase/reductase family protein</fullName>
    </submittedName>
</protein>
<dbReference type="InterPro" id="IPR051721">
    <property type="entry name" value="Biopterin_syn/organic_redct"/>
</dbReference>
<dbReference type="GeneID" id="40306023"/>
<evidence type="ECO:0000256" key="4">
    <source>
        <dbReference type="ARBA" id="ARBA00023002"/>
    </source>
</evidence>
<keyword evidence="6" id="KW-1185">Reference proteome</keyword>
<evidence type="ECO:0000256" key="1">
    <source>
        <dbReference type="ARBA" id="ARBA00004496"/>
    </source>
</evidence>
<dbReference type="OrthoDB" id="153074at2759"/>
<dbReference type="InterPro" id="IPR002347">
    <property type="entry name" value="SDR_fam"/>
</dbReference>
<dbReference type="EMBL" id="NWUJ01000001">
    <property type="protein sequence ID" value="PFH38619.1"/>
    <property type="molecule type" value="Genomic_DNA"/>
</dbReference>
<keyword evidence="3" id="KW-0521">NADP</keyword>
<evidence type="ECO:0000256" key="2">
    <source>
        <dbReference type="ARBA" id="ARBA00022490"/>
    </source>
</evidence>
<dbReference type="PANTHER" id="PTHR44085:SF2">
    <property type="entry name" value="SEPIAPTERIN REDUCTASE"/>
    <property type="match status" value="1"/>
</dbReference>
<dbReference type="GO" id="GO:0005737">
    <property type="term" value="C:cytoplasm"/>
    <property type="evidence" value="ECO:0007669"/>
    <property type="project" value="UniProtKB-SubCell"/>
</dbReference>
<keyword evidence="4" id="KW-0560">Oxidoreductase</keyword>
<evidence type="ECO:0000313" key="6">
    <source>
        <dbReference type="Proteomes" id="UP000224006"/>
    </source>
</evidence>
<dbReference type="Proteomes" id="UP000224006">
    <property type="component" value="Chromosome I"/>
</dbReference>
<dbReference type="PANTHER" id="PTHR44085">
    <property type="entry name" value="SEPIAPTERIN REDUCTASE"/>
    <property type="match status" value="1"/>
</dbReference>
<comment type="caution">
    <text evidence="5">The sequence shown here is derived from an EMBL/GenBank/DDBJ whole genome shotgun (WGS) entry which is preliminary data.</text>
</comment>
<sequence>MEKQTLFASKSLIFLVGASRGYGRALAVEAAKKWKSVHADAQLRLVFVGRDESGMKETGEAAKKELESLSYAIHTLDVAAVDDAFDKLTDLIFASEDLPAFDAVYLLHNAGWVRPTCYLMNASGEEIRRSVDLNLTSFSILTSRFLRRLVESLPQAAEASAETQRTVRIIQVSSLASIEPFASLPMYCTVKAARDMLLRAVAAEMEVCDKAKTWDFKTLNWAPGQMVTDMQREVQECEDANIRRMARDASYNVDLGVSACLMWQLVAEDAYQSGSHVDVTERR</sequence>
<dbReference type="Gene3D" id="3.40.50.720">
    <property type="entry name" value="NAD(P)-binding Rossmann-like Domain"/>
    <property type="match status" value="1"/>
</dbReference>
<dbReference type="VEuPathDB" id="ToxoDB:BESB_009610"/>
<accession>A0A2A9MKY1</accession>
<comment type="subcellular location">
    <subcellularLocation>
        <location evidence="1">Cytoplasm</location>
    </subcellularLocation>
</comment>